<dbReference type="InterPro" id="IPR000683">
    <property type="entry name" value="Gfo/Idh/MocA-like_OxRdtase_N"/>
</dbReference>
<gene>
    <name evidence="3" type="ORF">J2X19_000111</name>
</gene>
<dbReference type="Gene3D" id="3.40.50.720">
    <property type="entry name" value="NAD(P)-binding Rossmann-like Domain"/>
    <property type="match status" value="1"/>
</dbReference>
<evidence type="ECO:0000259" key="1">
    <source>
        <dbReference type="Pfam" id="PF01408"/>
    </source>
</evidence>
<dbReference type="RefSeq" id="WP_310369691.1">
    <property type="nucleotide sequence ID" value="NZ_JAVDXT010000001.1"/>
</dbReference>
<dbReference type="SUPFAM" id="SSF55347">
    <property type="entry name" value="Glyceraldehyde-3-phosphate dehydrogenase-like, C-terminal domain"/>
    <property type="match status" value="1"/>
</dbReference>
<organism evidence="3 4">
    <name type="scientific">Rhodoferax ferrireducens</name>
    <dbReference type="NCBI Taxonomy" id="192843"/>
    <lineage>
        <taxon>Bacteria</taxon>
        <taxon>Pseudomonadati</taxon>
        <taxon>Pseudomonadota</taxon>
        <taxon>Betaproteobacteria</taxon>
        <taxon>Burkholderiales</taxon>
        <taxon>Comamonadaceae</taxon>
        <taxon>Rhodoferax</taxon>
    </lineage>
</organism>
<dbReference type="InterPro" id="IPR036291">
    <property type="entry name" value="NAD(P)-bd_dom_sf"/>
</dbReference>
<dbReference type="Gene3D" id="3.30.360.10">
    <property type="entry name" value="Dihydrodipicolinate Reductase, domain 2"/>
    <property type="match status" value="1"/>
</dbReference>
<dbReference type="PANTHER" id="PTHR43377:SF1">
    <property type="entry name" value="BILIVERDIN REDUCTASE A"/>
    <property type="match status" value="1"/>
</dbReference>
<comment type="caution">
    <text evidence="3">The sequence shown here is derived from an EMBL/GenBank/DDBJ whole genome shotgun (WGS) entry which is preliminary data.</text>
</comment>
<evidence type="ECO:0000259" key="2">
    <source>
        <dbReference type="Pfam" id="PF22725"/>
    </source>
</evidence>
<evidence type="ECO:0000313" key="4">
    <source>
        <dbReference type="Proteomes" id="UP001180487"/>
    </source>
</evidence>
<dbReference type="EMBL" id="JAVDXT010000001">
    <property type="protein sequence ID" value="MDR7375453.1"/>
    <property type="molecule type" value="Genomic_DNA"/>
</dbReference>
<accession>A0ABU2C296</accession>
<dbReference type="Proteomes" id="UP001180487">
    <property type="component" value="Unassembled WGS sequence"/>
</dbReference>
<keyword evidence="4" id="KW-1185">Reference proteome</keyword>
<sequence>MVDGIKRVVVIESTHWHAPLYYSALQARDDVKVVGVSDSAGRTGEEVARRFGCNHYVSTTEMLERERPDFAFVFGRHVDMPNLASALIERRIPFAIEKPCGLHTADVLALRQRAEAIGLYVAVPLIFRLSDTLAVLREAGGTLEQGSFRFIAGPPQRYLAAGVPWMLDPDLAGGGPLINLGVHFIDLFALLADDPIVSVSAGSSSRMNGLPIEDVISIRLLTSGGRLGTIECGYLFPSDAALQRDFEFACRMERSYCVSREDGILVRSWQEDGSVSAKRHPARFETDLYYPEFVRRVLDESAAGAVPFAGLAEAQRALAVVEAAYLSAAQGGIAVDPRTFEA</sequence>
<feature type="domain" description="Gfo/Idh/MocA-like oxidoreductase N-terminal" evidence="1">
    <location>
        <begin position="21"/>
        <end position="122"/>
    </location>
</feature>
<dbReference type="InterPro" id="IPR051450">
    <property type="entry name" value="Gfo/Idh/MocA_Oxidoreductases"/>
</dbReference>
<evidence type="ECO:0000313" key="3">
    <source>
        <dbReference type="EMBL" id="MDR7375453.1"/>
    </source>
</evidence>
<proteinExistence type="predicted"/>
<name>A0ABU2C296_9BURK</name>
<dbReference type="Pfam" id="PF22725">
    <property type="entry name" value="GFO_IDH_MocA_C3"/>
    <property type="match status" value="1"/>
</dbReference>
<dbReference type="PANTHER" id="PTHR43377">
    <property type="entry name" value="BILIVERDIN REDUCTASE A"/>
    <property type="match status" value="1"/>
</dbReference>
<protein>
    <submittedName>
        <fullName evidence="3">Dehydrogenase</fullName>
    </submittedName>
</protein>
<dbReference type="SUPFAM" id="SSF51735">
    <property type="entry name" value="NAD(P)-binding Rossmann-fold domains"/>
    <property type="match status" value="1"/>
</dbReference>
<feature type="domain" description="GFO/IDH/MocA-like oxidoreductase" evidence="2">
    <location>
        <begin position="157"/>
        <end position="243"/>
    </location>
</feature>
<dbReference type="Pfam" id="PF01408">
    <property type="entry name" value="GFO_IDH_MocA"/>
    <property type="match status" value="1"/>
</dbReference>
<dbReference type="InterPro" id="IPR055170">
    <property type="entry name" value="GFO_IDH_MocA-like_dom"/>
</dbReference>
<reference evidence="3 4" key="1">
    <citation type="submission" date="2023-07" db="EMBL/GenBank/DDBJ databases">
        <title>Sorghum-associated microbial communities from plants grown in Nebraska, USA.</title>
        <authorList>
            <person name="Schachtman D."/>
        </authorList>
    </citation>
    <scope>NUCLEOTIDE SEQUENCE [LARGE SCALE GENOMIC DNA]</scope>
    <source>
        <strain evidence="3 4">BE313</strain>
    </source>
</reference>